<evidence type="ECO:0000259" key="10">
    <source>
        <dbReference type="PROSITE" id="PS50263"/>
    </source>
</evidence>
<evidence type="ECO:0000313" key="12">
    <source>
        <dbReference type="Proteomes" id="UP000324974"/>
    </source>
</evidence>
<dbReference type="GO" id="GO:0016410">
    <property type="term" value="F:N-acyltransferase activity"/>
    <property type="evidence" value="ECO:0007669"/>
    <property type="project" value="UniProtKB-UniRule"/>
</dbReference>
<comment type="subcellular location">
    <subcellularLocation>
        <location evidence="1 9">Cell membrane</location>
        <topology evidence="1 9">Multi-pass membrane protein</topology>
    </subcellularLocation>
</comment>
<dbReference type="UniPathway" id="UPA00666"/>
<reference evidence="12" key="1">
    <citation type="submission" date="2019-08" db="EMBL/GenBank/DDBJ databases">
        <title>Limnoglobus roseus gen. nov., sp. nov., a novel freshwater planctomycete with a giant genome from the family Gemmataceae.</title>
        <authorList>
            <person name="Kulichevskaya I.S."/>
            <person name="Naumoff D.G."/>
            <person name="Miroshnikov K."/>
            <person name="Ivanova A."/>
            <person name="Philippov D.A."/>
            <person name="Hakobyan A."/>
            <person name="Rijpstra I.C."/>
            <person name="Sinninghe Damste J.S."/>
            <person name="Liesack W."/>
            <person name="Dedysh S.N."/>
        </authorList>
    </citation>
    <scope>NUCLEOTIDE SEQUENCE [LARGE SCALE GENOMIC DNA]</scope>
    <source>
        <strain evidence="12">PX52</strain>
    </source>
</reference>
<dbReference type="KEGG" id="lrs:PX52LOC_00369"/>
<dbReference type="Pfam" id="PF20154">
    <property type="entry name" value="LNT_N"/>
    <property type="match status" value="1"/>
</dbReference>
<evidence type="ECO:0000256" key="8">
    <source>
        <dbReference type="ARBA" id="ARBA00023315"/>
    </source>
</evidence>
<evidence type="ECO:0000256" key="9">
    <source>
        <dbReference type="HAMAP-Rule" id="MF_01148"/>
    </source>
</evidence>
<feature type="domain" description="CN hydrolase" evidence="10">
    <location>
        <begin position="242"/>
        <end position="517"/>
    </location>
</feature>
<evidence type="ECO:0000256" key="3">
    <source>
        <dbReference type="ARBA" id="ARBA00022475"/>
    </source>
</evidence>
<accession>A0A5C1A6Q3</accession>
<dbReference type="AlphaFoldDB" id="A0A5C1A6Q3"/>
<keyword evidence="12" id="KW-1185">Reference proteome</keyword>
<dbReference type="SUPFAM" id="SSF56317">
    <property type="entry name" value="Carbon-nitrogen hydrolase"/>
    <property type="match status" value="1"/>
</dbReference>
<feature type="transmembrane region" description="Helical" evidence="9">
    <location>
        <begin position="53"/>
        <end position="70"/>
    </location>
</feature>
<comment type="similarity">
    <text evidence="2 9">Belongs to the CN hydrolase family. Apolipoprotein N-acyltransferase subfamily.</text>
</comment>
<keyword evidence="7 9" id="KW-0472">Membrane</keyword>
<keyword evidence="11" id="KW-0449">Lipoprotein</keyword>
<protein>
    <recommendedName>
        <fullName evidence="9">Apolipoprotein N-acyltransferase</fullName>
        <shortName evidence="9">ALP N-acyltransferase</shortName>
        <ecNumber evidence="9">2.3.1.269</ecNumber>
    </recommendedName>
</protein>
<keyword evidence="5 9" id="KW-0812">Transmembrane</keyword>
<keyword evidence="8 9" id="KW-0012">Acyltransferase</keyword>
<name>A0A5C1A6Q3_9BACT</name>
<dbReference type="InterPro" id="IPR045378">
    <property type="entry name" value="LNT_N"/>
</dbReference>
<dbReference type="Gene3D" id="3.60.110.10">
    <property type="entry name" value="Carbon-nitrogen hydrolase"/>
    <property type="match status" value="1"/>
</dbReference>
<evidence type="ECO:0000256" key="6">
    <source>
        <dbReference type="ARBA" id="ARBA00022989"/>
    </source>
</evidence>
<dbReference type="CDD" id="cd07571">
    <property type="entry name" value="ALP_N-acyl_transferase"/>
    <property type="match status" value="1"/>
</dbReference>
<feature type="transmembrane region" description="Helical" evidence="9">
    <location>
        <begin position="76"/>
        <end position="98"/>
    </location>
</feature>
<dbReference type="PANTHER" id="PTHR38686">
    <property type="entry name" value="APOLIPOPROTEIN N-ACYLTRANSFERASE"/>
    <property type="match status" value="1"/>
</dbReference>
<proteinExistence type="inferred from homology"/>
<keyword evidence="3 9" id="KW-1003">Cell membrane</keyword>
<feature type="transmembrane region" description="Helical" evidence="9">
    <location>
        <begin position="533"/>
        <end position="550"/>
    </location>
</feature>
<dbReference type="RefSeq" id="WP_168218756.1">
    <property type="nucleotide sequence ID" value="NZ_CP042425.1"/>
</dbReference>
<dbReference type="EMBL" id="CP042425">
    <property type="protein sequence ID" value="QEL13512.1"/>
    <property type="molecule type" value="Genomic_DNA"/>
</dbReference>
<feature type="transmembrane region" description="Helical" evidence="9">
    <location>
        <begin position="20"/>
        <end position="41"/>
    </location>
</feature>
<feature type="transmembrane region" description="Helical" evidence="9">
    <location>
        <begin position="212"/>
        <end position="231"/>
    </location>
</feature>
<dbReference type="InterPro" id="IPR036526">
    <property type="entry name" value="C-N_Hydrolase_sf"/>
</dbReference>
<sequence>MTQPRVFAPAILSGLLLWLAFYPCNFGFLGYVALGPFLTLVRAEGVSARRRYLAAYAGGLAFFLPALQWIRVAHPAMYAAWIGLALTSAAYFPIGLLLIRRLDRLGKPPLGLTAAVVWVALEYVRAHFPVGFTFLKPLGLHQLIGFAWYYLGHTQHDYPAMIQVADLGGVWLITFMLAVANGTVAEWLIRFPATRQLLKWQPEHAIGFFREMWAAALAVLAFVVVYGYGMFRLTHGEFQKGPIVSAIQADFAQDVKMGEQAKLFAEYDRLCINASKRADLVVWPETCYPYDYTAVKQPLAGPLPEGIREGLKDNAVLEKHAFDRWKTNVLVGTGLDEWDGTTAWRYNSAILLGPDGTFNGRYDKMHLVPFGEYVPLKGTFPWLQNFTPYKGDYSCKPGEKQTRFAFMVGDVQYTFGVLICYEDSEPDLARQFNLPDGDDRPVDFLVNISNDGWFRGSEEHEQHLAVCKFRAVEARRTVVRAVNMGISGFINSDGIIQHLPHDSVKQSLHYVGPATDRILLDPRPSYYAQIGDWPPAVCWGLIAVGLLVAWRCRVRR</sequence>
<dbReference type="GO" id="GO:0042158">
    <property type="term" value="P:lipoprotein biosynthetic process"/>
    <property type="evidence" value="ECO:0007669"/>
    <property type="project" value="UniProtKB-UniRule"/>
</dbReference>
<comment type="function">
    <text evidence="9">Catalyzes the phospholipid dependent N-acylation of the N-terminal cysteine of apolipoprotein, the last step in lipoprotein maturation.</text>
</comment>
<evidence type="ECO:0000256" key="7">
    <source>
        <dbReference type="ARBA" id="ARBA00023136"/>
    </source>
</evidence>
<feature type="transmembrane region" description="Helical" evidence="9">
    <location>
        <begin position="169"/>
        <end position="191"/>
    </location>
</feature>
<evidence type="ECO:0000256" key="5">
    <source>
        <dbReference type="ARBA" id="ARBA00022692"/>
    </source>
</evidence>
<evidence type="ECO:0000256" key="1">
    <source>
        <dbReference type="ARBA" id="ARBA00004651"/>
    </source>
</evidence>
<evidence type="ECO:0000313" key="11">
    <source>
        <dbReference type="EMBL" id="QEL13512.1"/>
    </source>
</evidence>
<comment type="pathway">
    <text evidence="9">Protein modification; lipoprotein biosynthesis (N-acyl transfer).</text>
</comment>
<evidence type="ECO:0000256" key="4">
    <source>
        <dbReference type="ARBA" id="ARBA00022679"/>
    </source>
</evidence>
<dbReference type="GO" id="GO:0005886">
    <property type="term" value="C:plasma membrane"/>
    <property type="evidence" value="ECO:0007669"/>
    <property type="project" value="UniProtKB-SubCell"/>
</dbReference>
<comment type="catalytic activity">
    <reaction evidence="9">
        <text>N-terminal S-1,2-diacyl-sn-glyceryl-L-cysteinyl-[lipoprotein] + a glycerophospholipid = N-acyl-S-1,2-diacyl-sn-glyceryl-L-cysteinyl-[lipoprotein] + a 2-acyl-sn-glycero-3-phospholipid + H(+)</text>
        <dbReference type="Rhea" id="RHEA:48228"/>
        <dbReference type="Rhea" id="RHEA-COMP:14681"/>
        <dbReference type="Rhea" id="RHEA-COMP:14684"/>
        <dbReference type="ChEBI" id="CHEBI:15378"/>
        <dbReference type="ChEBI" id="CHEBI:136912"/>
        <dbReference type="ChEBI" id="CHEBI:140656"/>
        <dbReference type="ChEBI" id="CHEBI:140657"/>
        <dbReference type="ChEBI" id="CHEBI:140660"/>
        <dbReference type="EC" id="2.3.1.269"/>
    </reaction>
</comment>
<gene>
    <name evidence="9 11" type="primary">lnt</name>
    <name evidence="11" type="ORF">PX52LOC_00369</name>
</gene>
<dbReference type="EC" id="2.3.1.269" evidence="9"/>
<dbReference type="NCBIfam" id="TIGR00546">
    <property type="entry name" value="lnt"/>
    <property type="match status" value="1"/>
</dbReference>
<dbReference type="Proteomes" id="UP000324974">
    <property type="component" value="Chromosome"/>
</dbReference>
<dbReference type="HAMAP" id="MF_01148">
    <property type="entry name" value="Lnt"/>
    <property type="match status" value="1"/>
</dbReference>
<dbReference type="InterPro" id="IPR004563">
    <property type="entry name" value="Apolipo_AcylTrfase"/>
</dbReference>
<dbReference type="Pfam" id="PF00795">
    <property type="entry name" value="CN_hydrolase"/>
    <property type="match status" value="1"/>
</dbReference>
<organism evidence="11 12">
    <name type="scientific">Limnoglobus roseus</name>
    <dbReference type="NCBI Taxonomy" id="2598579"/>
    <lineage>
        <taxon>Bacteria</taxon>
        <taxon>Pseudomonadati</taxon>
        <taxon>Planctomycetota</taxon>
        <taxon>Planctomycetia</taxon>
        <taxon>Gemmatales</taxon>
        <taxon>Gemmataceae</taxon>
        <taxon>Limnoglobus</taxon>
    </lineage>
</organism>
<keyword evidence="4 9" id="KW-0808">Transferase</keyword>
<dbReference type="PROSITE" id="PS50263">
    <property type="entry name" value="CN_HYDROLASE"/>
    <property type="match status" value="1"/>
</dbReference>
<keyword evidence="6 9" id="KW-1133">Transmembrane helix</keyword>
<evidence type="ECO:0000256" key="2">
    <source>
        <dbReference type="ARBA" id="ARBA00010065"/>
    </source>
</evidence>
<dbReference type="PANTHER" id="PTHR38686:SF1">
    <property type="entry name" value="APOLIPOPROTEIN N-ACYLTRANSFERASE"/>
    <property type="match status" value="1"/>
</dbReference>
<dbReference type="InterPro" id="IPR003010">
    <property type="entry name" value="C-N_Hydrolase"/>
</dbReference>